<dbReference type="GO" id="GO:0003676">
    <property type="term" value="F:nucleic acid binding"/>
    <property type="evidence" value="ECO:0007669"/>
    <property type="project" value="InterPro"/>
</dbReference>
<evidence type="ECO:0000256" key="3">
    <source>
        <dbReference type="ARBA" id="ARBA00022839"/>
    </source>
</evidence>
<dbReference type="SUPFAM" id="SSF53098">
    <property type="entry name" value="Ribonuclease H-like"/>
    <property type="match status" value="1"/>
</dbReference>
<sequence length="255" mass="29589">MACGRFNALLRPKIGQWRSLQRAAHYKRTVMPVNTYHRFRRKEQHKLQPQKFKYFLVLDFEATCDNDYFPDMEIIEFPCLKVDSKTFKVVDTFHSYVRPVKHPLLSPFCVELTGIVQDMVDDKPPFPEVLEQFSKWLDDSDISLTEPEPNAAFITCGDWDLQKMLPNQCLLSGLAIPPRMKSWINIKKSFLRATGLYPHGIKDMLSQLNLKHEGRLHSGIDDCKNIVRILHGVAERGYVFEITRTLSLPHKSVSQ</sequence>
<name>A0AAV7X5M8_9NEOP</name>
<dbReference type="PANTHER" id="PTHR23044:SF61">
    <property type="entry name" value="3'-5' EXORIBONUCLEASE 1-RELATED"/>
    <property type="match status" value="1"/>
</dbReference>
<dbReference type="InterPro" id="IPR047201">
    <property type="entry name" value="ERI-1_3'hExo-like"/>
</dbReference>
<evidence type="ECO:0000256" key="1">
    <source>
        <dbReference type="ARBA" id="ARBA00022722"/>
    </source>
</evidence>
<feature type="domain" description="Exonuclease" evidence="4">
    <location>
        <begin position="54"/>
        <end position="239"/>
    </location>
</feature>
<dbReference type="AlphaFoldDB" id="A0AAV7X5M8"/>
<protein>
    <recommendedName>
        <fullName evidence="4">Exonuclease domain-containing protein</fullName>
    </recommendedName>
</protein>
<dbReference type="InterPro" id="IPR012337">
    <property type="entry name" value="RNaseH-like_sf"/>
</dbReference>
<dbReference type="Proteomes" id="UP001075354">
    <property type="component" value="Chromosome 15"/>
</dbReference>
<evidence type="ECO:0000256" key="2">
    <source>
        <dbReference type="ARBA" id="ARBA00022801"/>
    </source>
</evidence>
<keyword evidence="6" id="KW-1185">Reference proteome</keyword>
<dbReference type="InterPro" id="IPR051274">
    <property type="entry name" value="3-5_Exoribonuclease"/>
</dbReference>
<keyword evidence="2" id="KW-0378">Hydrolase</keyword>
<evidence type="ECO:0000313" key="6">
    <source>
        <dbReference type="Proteomes" id="UP001075354"/>
    </source>
</evidence>
<gene>
    <name evidence="5" type="ORF">ONE63_004269</name>
</gene>
<dbReference type="EMBL" id="JAPTSV010000015">
    <property type="protein sequence ID" value="KAJ1520039.1"/>
    <property type="molecule type" value="Genomic_DNA"/>
</dbReference>
<dbReference type="PANTHER" id="PTHR23044">
    <property type="entry name" value="3'-5' EXONUCLEASE ERI1-RELATED"/>
    <property type="match status" value="1"/>
</dbReference>
<dbReference type="Gene3D" id="3.30.420.10">
    <property type="entry name" value="Ribonuclease H-like superfamily/Ribonuclease H"/>
    <property type="match status" value="1"/>
</dbReference>
<dbReference type="SMART" id="SM00479">
    <property type="entry name" value="EXOIII"/>
    <property type="match status" value="1"/>
</dbReference>
<organism evidence="5 6">
    <name type="scientific">Megalurothrips usitatus</name>
    <name type="common">bean blossom thrips</name>
    <dbReference type="NCBI Taxonomy" id="439358"/>
    <lineage>
        <taxon>Eukaryota</taxon>
        <taxon>Metazoa</taxon>
        <taxon>Ecdysozoa</taxon>
        <taxon>Arthropoda</taxon>
        <taxon>Hexapoda</taxon>
        <taxon>Insecta</taxon>
        <taxon>Pterygota</taxon>
        <taxon>Neoptera</taxon>
        <taxon>Paraneoptera</taxon>
        <taxon>Thysanoptera</taxon>
        <taxon>Terebrantia</taxon>
        <taxon>Thripoidea</taxon>
        <taxon>Thripidae</taxon>
        <taxon>Megalurothrips</taxon>
    </lineage>
</organism>
<evidence type="ECO:0000259" key="4">
    <source>
        <dbReference type="SMART" id="SM00479"/>
    </source>
</evidence>
<dbReference type="InterPro" id="IPR036397">
    <property type="entry name" value="RNaseH_sf"/>
</dbReference>
<keyword evidence="3" id="KW-0269">Exonuclease</keyword>
<dbReference type="GO" id="GO:0000175">
    <property type="term" value="F:3'-5'-RNA exonuclease activity"/>
    <property type="evidence" value="ECO:0007669"/>
    <property type="project" value="InterPro"/>
</dbReference>
<accession>A0AAV7X5M8</accession>
<dbReference type="CDD" id="cd06133">
    <property type="entry name" value="ERI-1_3'hExo_like"/>
    <property type="match status" value="1"/>
</dbReference>
<comment type="caution">
    <text evidence="5">The sequence shown here is derived from an EMBL/GenBank/DDBJ whole genome shotgun (WGS) entry which is preliminary data.</text>
</comment>
<evidence type="ECO:0000313" key="5">
    <source>
        <dbReference type="EMBL" id="KAJ1520039.1"/>
    </source>
</evidence>
<reference evidence="5" key="1">
    <citation type="submission" date="2022-12" db="EMBL/GenBank/DDBJ databases">
        <title>Chromosome-level genome assembly of the bean flower thrips Megalurothrips usitatus.</title>
        <authorList>
            <person name="Ma L."/>
            <person name="Liu Q."/>
            <person name="Li H."/>
            <person name="Cai W."/>
        </authorList>
    </citation>
    <scope>NUCLEOTIDE SEQUENCE</scope>
    <source>
        <strain evidence="5">Cailab_2022a</strain>
    </source>
</reference>
<proteinExistence type="predicted"/>
<dbReference type="InterPro" id="IPR013520">
    <property type="entry name" value="Ribonucl_H"/>
</dbReference>
<keyword evidence="1" id="KW-0540">Nuclease</keyword>
<dbReference type="Pfam" id="PF00929">
    <property type="entry name" value="RNase_T"/>
    <property type="match status" value="1"/>
</dbReference>